<organism evidence="2 3">
    <name type="scientific">Modestobacter versicolor</name>
    <dbReference type="NCBI Taxonomy" id="429133"/>
    <lineage>
        <taxon>Bacteria</taxon>
        <taxon>Bacillati</taxon>
        <taxon>Actinomycetota</taxon>
        <taxon>Actinomycetes</taxon>
        <taxon>Geodermatophilales</taxon>
        <taxon>Geodermatophilaceae</taxon>
        <taxon>Modestobacter</taxon>
    </lineage>
</organism>
<feature type="non-terminal residue" evidence="2">
    <location>
        <position position="194"/>
    </location>
</feature>
<dbReference type="OrthoDB" id="9771302at2"/>
<dbReference type="SUPFAM" id="SSF51735">
    <property type="entry name" value="NAD(P)-binding Rossmann-fold domains"/>
    <property type="match status" value="1"/>
</dbReference>
<dbReference type="AlphaFoldDB" id="A0A323VER8"/>
<name>A0A323VER8_9ACTN</name>
<feature type="domain" description="NAD(P)-binding" evidence="1">
    <location>
        <begin position="10"/>
        <end position="174"/>
    </location>
</feature>
<dbReference type="Pfam" id="PF13460">
    <property type="entry name" value="NAD_binding_10"/>
    <property type="match status" value="1"/>
</dbReference>
<dbReference type="InterPro" id="IPR036291">
    <property type="entry name" value="NAD(P)-bd_dom_sf"/>
</dbReference>
<reference evidence="2 3" key="1">
    <citation type="submission" date="2018-06" db="EMBL/GenBank/DDBJ databases">
        <title>Draft genome sequence of Modestobacter versicolor CP153-2.</title>
        <authorList>
            <person name="Gundlapally S.R."/>
        </authorList>
    </citation>
    <scope>NUCLEOTIDE SEQUENCE [LARGE SCALE GENOMIC DNA]</scope>
    <source>
        <strain evidence="2 3">CP153-2</strain>
    </source>
</reference>
<protein>
    <submittedName>
        <fullName evidence="2">3-beta hydroxysteroid dehydrogenase</fullName>
    </submittedName>
</protein>
<dbReference type="InterPro" id="IPR016040">
    <property type="entry name" value="NAD(P)-bd_dom"/>
</dbReference>
<evidence type="ECO:0000313" key="2">
    <source>
        <dbReference type="EMBL" id="PZA23119.1"/>
    </source>
</evidence>
<dbReference type="EMBL" id="QKNV01000012">
    <property type="protein sequence ID" value="PZA23119.1"/>
    <property type="molecule type" value="Genomic_DNA"/>
</dbReference>
<dbReference type="InterPro" id="IPR051207">
    <property type="entry name" value="ComplexI_NDUFA9_subunit"/>
</dbReference>
<dbReference type="GO" id="GO:0044877">
    <property type="term" value="F:protein-containing complex binding"/>
    <property type="evidence" value="ECO:0007669"/>
    <property type="project" value="TreeGrafter"/>
</dbReference>
<accession>A0A323VER8</accession>
<sequence>MMSIRMVVAGGTGVVGRHVVEQARAAGHDVVPLSRSSGQDVVAGTGLAEALAGADVVIDVTSTSTASAKASVAFFRAATENLLAAEQAAGVGHHVALSIVGIDGETSGYYAGKVVQEQVLAAGPVPWTLLRATQFHELVPQLLGRLTFGPVAVVPEMRTAPIAAAEVATALVRLAEGAPRGRVADLGGPEEARL</sequence>
<dbReference type="Proteomes" id="UP000247602">
    <property type="component" value="Unassembled WGS sequence"/>
</dbReference>
<dbReference type="PANTHER" id="PTHR12126">
    <property type="entry name" value="NADH-UBIQUINONE OXIDOREDUCTASE 39 KDA SUBUNIT-RELATED"/>
    <property type="match status" value="1"/>
</dbReference>
<comment type="caution">
    <text evidence="2">The sequence shown here is derived from an EMBL/GenBank/DDBJ whole genome shotgun (WGS) entry which is preliminary data.</text>
</comment>
<dbReference type="Gene3D" id="3.40.50.720">
    <property type="entry name" value="NAD(P)-binding Rossmann-like Domain"/>
    <property type="match status" value="1"/>
</dbReference>
<keyword evidence="3" id="KW-1185">Reference proteome</keyword>
<gene>
    <name evidence="2" type="ORF">DMO24_01505</name>
</gene>
<evidence type="ECO:0000313" key="3">
    <source>
        <dbReference type="Proteomes" id="UP000247602"/>
    </source>
</evidence>
<proteinExistence type="predicted"/>
<evidence type="ECO:0000259" key="1">
    <source>
        <dbReference type="Pfam" id="PF13460"/>
    </source>
</evidence>
<dbReference type="PANTHER" id="PTHR12126:SF11">
    <property type="entry name" value="NADH DEHYDROGENASE [UBIQUINONE] 1 ALPHA SUBCOMPLEX SUBUNIT 9, MITOCHONDRIAL"/>
    <property type="match status" value="1"/>
</dbReference>